<dbReference type="Gene3D" id="1.20.120.450">
    <property type="entry name" value="dinb family like domain"/>
    <property type="match status" value="1"/>
</dbReference>
<organism evidence="2 3">
    <name type="scientific">Seonamhaeicola algicola</name>
    <dbReference type="NCBI Taxonomy" id="1719036"/>
    <lineage>
        <taxon>Bacteria</taxon>
        <taxon>Pseudomonadati</taxon>
        <taxon>Bacteroidota</taxon>
        <taxon>Flavobacteriia</taxon>
        <taxon>Flavobacteriales</taxon>
        <taxon>Flavobacteriaceae</taxon>
    </lineage>
</organism>
<dbReference type="OrthoDB" id="837585at2"/>
<gene>
    <name evidence="2" type="ORF">FUA26_12765</name>
</gene>
<sequence length="188" mass="21314">MSKYTITFLIVLCFTSAISFSQSETDKLPFYEIDDYPETYNANLLVARMIDGLGFRYYWATEGLTPEDLAYKPSESGRTAQETISHLYGLSKFIRNAILEDNKDDTETTSDFLALRKQTLLNLKLVSDVFKNTEETFSFEATSVPFWNIINGPIADALWHCGQVVMLRRASGNPFNSKVSVFRGKVSN</sequence>
<dbReference type="RefSeq" id="WP_147136776.1">
    <property type="nucleotide sequence ID" value="NZ_VOSC01000030.1"/>
</dbReference>
<proteinExistence type="predicted"/>
<feature type="signal peptide" evidence="1">
    <location>
        <begin position="1"/>
        <end position="19"/>
    </location>
</feature>
<reference evidence="3" key="1">
    <citation type="submission" date="2019-08" db="EMBL/GenBank/DDBJ databases">
        <title>Seonamhaeicola sediminis sp. nov., isolated from marine sediment.</title>
        <authorList>
            <person name="Cao W.R."/>
        </authorList>
    </citation>
    <scope>NUCLEOTIDE SEQUENCE [LARGE SCALE GENOMIC DNA]</scope>
    <source>
        <strain evidence="3">Gy8</strain>
    </source>
</reference>
<evidence type="ECO:0008006" key="4">
    <source>
        <dbReference type="Google" id="ProtNLM"/>
    </source>
</evidence>
<dbReference type="InterPro" id="IPR034660">
    <property type="entry name" value="DinB/YfiT-like"/>
</dbReference>
<dbReference type="SUPFAM" id="SSF109854">
    <property type="entry name" value="DinB/YfiT-like putative metalloenzymes"/>
    <property type="match status" value="1"/>
</dbReference>
<feature type="chain" id="PRO_5023025252" description="DinB family protein" evidence="1">
    <location>
        <begin position="20"/>
        <end position="188"/>
    </location>
</feature>
<dbReference type="Proteomes" id="UP000321790">
    <property type="component" value="Unassembled WGS sequence"/>
</dbReference>
<keyword evidence="1" id="KW-0732">Signal</keyword>
<accession>A0A5C7AF93</accession>
<protein>
    <recommendedName>
        <fullName evidence="4">DinB family protein</fullName>
    </recommendedName>
</protein>
<keyword evidence="3" id="KW-1185">Reference proteome</keyword>
<evidence type="ECO:0000313" key="2">
    <source>
        <dbReference type="EMBL" id="TXE07091.1"/>
    </source>
</evidence>
<evidence type="ECO:0000313" key="3">
    <source>
        <dbReference type="Proteomes" id="UP000321790"/>
    </source>
</evidence>
<comment type="caution">
    <text evidence="2">The sequence shown here is derived from an EMBL/GenBank/DDBJ whole genome shotgun (WGS) entry which is preliminary data.</text>
</comment>
<dbReference type="EMBL" id="VOSC01000030">
    <property type="protein sequence ID" value="TXE07091.1"/>
    <property type="molecule type" value="Genomic_DNA"/>
</dbReference>
<name>A0A5C7AF93_9FLAO</name>
<dbReference type="AlphaFoldDB" id="A0A5C7AF93"/>
<evidence type="ECO:0000256" key="1">
    <source>
        <dbReference type="SAM" id="SignalP"/>
    </source>
</evidence>